<evidence type="ECO:0000259" key="2">
    <source>
        <dbReference type="Pfam" id="PF00561"/>
    </source>
</evidence>
<protein>
    <submittedName>
        <fullName evidence="3">Alpha/beta hydrolase</fullName>
    </submittedName>
</protein>
<dbReference type="Proteomes" id="UP000225108">
    <property type="component" value="Unassembled WGS sequence"/>
</dbReference>
<sequence>MHEPPAGAESISLTLPTVDLQAFAWGPADGTLALCLHGFPDTAYTWRHLGPRLAEQGYRVIAPFGRGYAPSGLARDGDYHVGALMYDAVEIHRSLGADDHAVVVGHDWGALTSNGLAAFEGSPFRTVVSMAVPPIGAFTQVRSDPAAMAKLYARQAFLSWYTMFVQLPRLSERTLDKLIPLLWRRWSPGFDATEDLRYVFDSLPTAAHRTTVLAYYRATLRPTRPAERYRSMQRAMTGEARTPTLYLHGADDGCMQAGFAERAGAVLPAGSDVRVVEAAGHFLHLEQPEVVGDLIIEFLA</sequence>
<dbReference type="EMBL" id="PEBD01000008">
    <property type="protein sequence ID" value="PHV66700.1"/>
    <property type="molecule type" value="Genomic_DNA"/>
</dbReference>
<keyword evidence="1 3" id="KW-0378">Hydrolase</keyword>
<feature type="domain" description="AB hydrolase-1" evidence="2">
    <location>
        <begin position="34"/>
        <end position="288"/>
    </location>
</feature>
<proteinExistence type="predicted"/>
<dbReference type="SUPFAM" id="SSF53474">
    <property type="entry name" value="alpha/beta-Hydrolases"/>
    <property type="match status" value="1"/>
</dbReference>
<dbReference type="AlphaFoldDB" id="A0A2G3PLQ9"/>
<name>A0A2G3PLQ9_WILMA</name>
<dbReference type="Pfam" id="PF00561">
    <property type="entry name" value="Abhydrolase_1"/>
    <property type="match status" value="1"/>
</dbReference>
<dbReference type="InterPro" id="IPR029058">
    <property type="entry name" value="AB_hydrolase_fold"/>
</dbReference>
<dbReference type="RefSeq" id="WP_099382728.1">
    <property type="nucleotide sequence ID" value="NZ_PEBD01000008.1"/>
</dbReference>
<dbReference type="GO" id="GO:0016787">
    <property type="term" value="F:hydrolase activity"/>
    <property type="evidence" value="ECO:0007669"/>
    <property type="project" value="UniProtKB-KW"/>
</dbReference>
<evidence type="ECO:0000313" key="4">
    <source>
        <dbReference type="Proteomes" id="UP000225108"/>
    </source>
</evidence>
<evidence type="ECO:0000313" key="3">
    <source>
        <dbReference type="EMBL" id="PHV66700.1"/>
    </source>
</evidence>
<dbReference type="Gene3D" id="3.40.50.1820">
    <property type="entry name" value="alpha/beta hydrolase"/>
    <property type="match status" value="1"/>
</dbReference>
<organism evidence="3 4">
    <name type="scientific">Williamsia marianensis</name>
    <dbReference type="NCBI Taxonomy" id="85044"/>
    <lineage>
        <taxon>Bacteria</taxon>
        <taxon>Bacillati</taxon>
        <taxon>Actinomycetota</taxon>
        <taxon>Actinomycetes</taxon>
        <taxon>Mycobacteriales</taxon>
        <taxon>Nocardiaceae</taxon>
        <taxon>Williamsia</taxon>
    </lineage>
</organism>
<dbReference type="InterPro" id="IPR000073">
    <property type="entry name" value="AB_hydrolase_1"/>
</dbReference>
<gene>
    <name evidence="3" type="ORF">CSW57_10455</name>
</gene>
<dbReference type="InterPro" id="IPR000639">
    <property type="entry name" value="Epox_hydrolase-like"/>
</dbReference>
<accession>A0A2G3PLQ9</accession>
<dbReference type="PANTHER" id="PTHR43329">
    <property type="entry name" value="EPOXIDE HYDROLASE"/>
    <property type="match status" value="1"/>
</dbReference>
<reference evidence="3 4" key="1">
    <citation type="submission" date="2017-10" db="EMBL/GenBank/DDBJ databases">
        <title>The draft genome sequence of Williamsia sp. BULT 1.1 isolated from the semi-arid grassland soils from South Africa.</title>
        <authorList>
            <person name="Kabwe M.H."/>
            <person name="Govender N."/>
            <person name="Mutseka Lunga P."/>
            <person name="Vikram S."/>
            <person name="Makhalanyane T.P."/>
        </authorList>
    </citation>
    <scope>NUCLEOTIDE SEQUENCE [LARGE SCALE GENOMIC DNA]</scope>
    <source>
        <strain evidence="3 4">BULT 1.1</strain>
    </source>
</reference>
<dbReference type="PRINTS" id="PR00412">
    <property type="entry name" value="EPOXHYDRLASE"/>
</dbReference>
<evidence type="ECO:0000256" key="1">
    <source>
        <dbReference type="ARBA" id="ARBA00022801"/>
    </source>
</evidence>
<comment type="caution">
    <text evidence="3">The sequence shown here is derived from an EMBL/GenBank/DDBJ whole genome shotgun (WGS) entry which is preliminary data.</text>
</comment>